<reference evidence="3" key="2">
    <citation type="submission" date="2015-03" db="UniProtKB">
        <authorList>
            <consortium name="EnsemblPlants"/>
        </authorList>
    </citation>
    <scope>IDENTIFICATION</scope>
</reference>
<dbReference type="InterPro" id="IPR000157">
    <property type="entry name" value="TIR_dom"/>
</dbReference>
<dbReference type="SUPFAM" id="SSF52200">
    <property type="entry name" value="Toll/Interleukin receptor TIR domain"/>
    <property type="match status" value="1"/>
</dbReference>
<dbReference type="EnsemblPlants" id="Bo6g056290.1">
    <property type="protein sequence ID" value="Bo6g056290.1"/>
    <property type="gene ID" value="Bo6g056290"/>
</dbReference>
<evidence type="ECO:0000313" key="3">
    <source>
        <dbReference type="EnsemblPlants" id="Bo6g056290.1"/>
    </source>
</evidence>
<organism evidence="3 4">
    <name type="scientific">Brassica oleracea var. oleracea</name>
    <dbReference type="NCBI Taxonomy" id="109376"/>
    <lineage>
        <taxon>Eukaryota</taxon>
        <taxon>Viridiplantae</taxon>
        <taxon>Streptophyta</taxon>
        <taxon>Embryophyta</taxon>
        <taxon>Tracheophyta</taxon>
        <taxon>Spermatophyta</taxon>
        <taxon>Magnoliopsida</taxon>
        <taxon>eudicotyledons</taxon>
        <taxon>Gunneridae</taxon>
        <taxon>Pentapetalae</taxon>
        <taxon>rosids</taxon>
        <taxon>malvids</taxon>
        <taxon>Brassicales</taxon>
        <taxon>Brassicaceae</taxon>
        <taxon>Brassiceae</taxon>
        <taxon>Brassica</taxon>
    </lineage>
</organism>
<dbReference type="OMA" id="EHSRNWL"/>
<protein>
    <recommendedName>
        <fullName evidence="2">TIR domain-containing protein</fullName>
    </recommendedName>
</protein>
<dbReference type="Gramene" id="Bo6g056290.1">
    <property type="protein sequence ID" value="Bo6g056290.1"/>
    <property type="gene ID" value="Bo6g056290"/>
</dbReference>
<evidence type="ECO:0000256" key="1">
    <source>
        <dbReference type="ARBA" id="ARBA00023027"/>
    </source>
</evidence>
<dbReference type="KEGG" id="boe:106298918"/>
<name>A0A0D3CSP9_BRAOL</name>
<evidence type="ECO:0000259" key="2">
    <source>
        <dbReference type="PROSITE" id="PS50104"/>
    </source>
</evidence>
<dbReference type="HOGENOM" id="CLU_001561_3_0_1"/>
<dbReference type="GO" id="GO:0007165">
    <property type="term" value="P:signal transduction"/>
    <property type="evidence" value="ECO:0007669"/>
    <property type="project" value="InterPro"/>
</dbReference>
<proteinExistence type="predicted"/>
<dbReference type="Proteomes" id="UP000032141">
    <property type="component" value="Chromosome C6"/>
</dbReference>
<dbReference type="FunFam" id="3.40.50.10140:FF:000007">
    <property type="entry name" value="Disease resistance protein (TIR-NBS-LRR class)"/>
    <property type="match status" value="1"/>
</dbReference>
<keyword evidence="4" id="KW-1185">Reference proteome</keyword>
<dbReference type="GeneID" id="106298918"/>
<sequence>MASSSFPLSPLSSLPPNWKHHVFPSFHGADVRKSFLSHILKEFRSKGIDTFIDDDIERNKSIGPQLIDAIKGSKIGIILLSKNYASSSWCLNELVEIMKCRTELGQTVMTIFYEVDPADVKKQRKDFGKSFRKTCKGKTSDEIETWKKALEGVATIAGYHSNNWDNEAAMIEKIATDVSNMLNNSTPTRDFEELVVTGAHMEKLNYFFFECLRGSGHVGLYILPRRNMY</sequence>
<dbReference type="SMR" id="A0A0D3CSP9"/>
<dbReference type="OrthoDB" id="1905256at2759"/>
<feature type="domain" description="TIR" evidence="2">
    <location>
        <begin position="18"/>
        <end position="182"/>
    </location>
</feature>
<keyword evidence="1" id="KW-0520">NAD</keyword>
<dbReference type="InterPro" id="IPR035897">
    <property type="entry name" value="Toll_tir_struct_dom_sf"/>
</dbReference>
<dbReference type="Pfam" id="PF01582">
    <property type="entry name" value="TIR"/>
    <property type="match status" value="1"/>
</dbReference>
<dbReference type="RefSeq" id="XP_013590502.1">
    <property type="nucleotide sequence ID" value="XM_013735048.1"/>
</dbReference>
<dbReference type="AlphaFoldDB" id="A0A0D3CSP9"/>
<dbReference type="PROSITE" id="PS50104">
    <property type="entry name" value="TIR"/>
    <property type="match status" value="1"/>
</dbReference>
<evidence type="ECO:0000313" key="4">
    <source>
        <dbReference type="Proteomes" id="UP000032141"/>
    </source>
</evidence>
<dbReference type="STRING" id="109376.A0A0D3CSP9"/>
<dbReference type="SMART" id="SM00255">
    <property type="entry name" value="TIR"/>
    <property type="match status" value="1"/>
</dbReference>
<dbReference type="Gene3D" id="3.40.50.10140">
    <property type="entry name" value="Toll/interleukin-1 receptor homology (TIR) domain"/>
    <property type="match status" value="1"/>
</dbReference>
<reference evidence="3 4" key="1">
    <citation type="journal article" date="2014" name="Genome Biol.">
        <title>Transcriptome and methylome profiling reveals relics of genome dominance in the mesopolyploid Brassica oleracea.</title>
        <authorList>
            <person name="Parkin I.A."/>
            <person name="Koh C."/>
            <person name="Tang H."/>
            <person name="Robinson S.J."/>
            <person name="Kagale S."/>
            <person name="Clarke W.E."/>
            <person name="Town C.D."/>
            <person name="Nixon J."/>
            <person name="Krishnakumar V."/>
            <person name="Bidwell S.L."/>
            <person name="Denoeud F."/>
            <person name="Belcram H."/>
            <person name="Links M.G."/>
            <person name="Just J."/>
            <person name="Clarke C."/>
            <person name="Bender T."/>
            <person name="Huebert T."/>
            <person name="Mason A.S."/>
            <person name="Pires J.C."/>
            <person name="Barker G."/>
            <person name="Moore J."/>
            <person name="Walley P.G."/>
            <person name="Manoli S."/>
            <person name="Batley J."/>
            <person name="Edwards D."/>
            <person name="Nelson M.N."/>
            <person name="Wang X."/>
            <person name="Paterson A.H."/>
            <person name="King G."/>
            <person name="Bancroft I."/>
            <person name="Chalhoub B."/>
            <person name="Sharpe A.G."/>
        </authorList>
    </citation>
    <scope>NUCLEOTIDE SEQUENCE</scope>
    <source>
        <strain evidence="3 4">cv. TO1000</strain>
    </source>
</reference>
<dbReference type="PANTHER" id="PTHR32009:SF147">
    <property type="entry name" value="RESISTANCE PROTEIN RPP1-WSB, PUTATIVE-RELATED"/>
    <property type="match status" value="1"/>
</dbReference>
<dbReference type="PANTHER" id="PTHR32009">
    <property type="entry name" value="TMV RESISTANCE PROTEIN N-LIKE"/>
    <property type="match status" value="1"/>
</dbReference>
<accession>A0A0D3CSP9</accession>